<evidence type="ECO:0000256" key="4">
    <source>
        <dbReference type="ARBA" id="ARBA00022606"/>
    </source>
</evidence>
<dbReference type="GeneID" id="102369837"/>
<comment type="subcellular location">
    <subcellularLocation>
        <location evidence="1 12">Membrane</location>
        <topology evidence="1 12">Multi-pass membrane protein</topology>
    </subcellularLocation>
</comment>
<feature type="transmembrane region" description="Helical" evidence="13">
    <location>
        <begin position="207"/>
        <end position="235"/>
    </location>
</feature>
<keyword evidence="14" id="KW-1185">Reference proteome</keyword>
<proteinExistence type="inferred from homology"/>
<evidence type="ECO:0000256" key="6">
    <source>
        <dbReference type="ARBA" id="ARBA00022989"/>
    </source>
</evidence>
<dbReference type="SUPFAM" id="SSF81321">
    <property type="entry name" value="Family A G protein-coupled receptor-like"/>
    <property type="match status" value="1"/>
</dbReference>
<keyword evidence="8 12" id="KW-0472">Membrane</keyword>
<dbReference type="Pfam" id="PF05296">
    <property type="entry name" value="TAS2R"/>
    <property type="match status" value="1"/>
</dbReference>
<keyword evidence="9 12" id="KW-0675">Receptor</keyword>
<evidence type="ECO:0000256" key="11">
    <source>
        <dbReference type="RuleBase" id="RU004423"/>
    </source>
</evidence>
<dbReference type="OrthoDB" id="8876749at2759"/>
<dbReference type="GO" id="GO:0016020">
    <property type="term" value="C:membrane"/>
    <property type="evidence" value="ECO:0007669"/>
    <property type="project" value="UniProtKB-SubCell"/>
</dbReference>
<keyword evidence="6 13" id="KW-1133">Transmembrane helix</keyword>
<evidence type="ECO:0000256" key="7">
    <source>
        <dbReference type="ARBA" id="ARBA00023040"/>
    </source>
</evidence>
<protein>
    <recommendedName>
        <fullName evidence="12">Taste receptor type 2</fullName>
    </recommendedName>
</protein>
<evidence type="ECO:0000256" key="3">
    <source>
        <dbReference type="ARBA" id="ARBA00022480"/>
    </source>
</evidence>
<organism evidence="14 15">
    <name type="scientific">Alligator sinensis</name>
    <name type="common">Chinese alligator</name>
    <dbReference type="NCBI Taxonomy" id="38654"/>
    <lineage>
        <taxon>Eukaryota</taxon>
        <taxon>Metazoa</taxon>
        <taxon>Chordata</taxon>
        <taxon>Craniata</taxon>
        <taxon>Vertebrata</taxon>
        <taxon>Euteleostomi</taxon>
        <taxon>Archelosauria</taxon>
        <taxon>Archosauria</taxon>
        <taxon>Crocodylia</taxon>
        <taxon>Alligatoridae</taxon>
        <taxon>Alligatorinae</taxon>
        <taxon>Alligator</taxon>
    </lineage>
</organism>
<evidence type="ECO:0000256" key="10">
    <source>
        <dbReference type="ARBA" id="ARBA00023224"/>
    </source>
</evidence>
<feature type="transmembrane region" description="Helical" evidence="13">
    <location>
        <begin position="55"/>
        <end position="75"/>
    </location>
</feature>
<evidence type="ECO:0000256" key="9">
    <source>
        <dbReference type="ARBA" id="ARBA00023170"/>
    </source>
</evidence>
<feature type="transmembrane region" description="Helical" evidence="13">
    <location>
        <begin position="266"/>
        <end position="288"/>
    </location>
</feature>
<dbReference type="GO" id="GO:0004930">
    <property type="term" value="F:G protein-coupled receptor activity"/>
    <property type="evidence" value="ECO:0007669"/>
    <property type="project" value="UniProtKB-KW"/>
</dbReference>
<keyword evidence="3 12" id="KW-0919">Taste</keyword>
<evidence type="ECO:0000313" key="14">
    <source>
        <dbReference type="Proteomes" id="UP000189705"/>
    </source>
</evidence>
<dbReference type="InterPro" id="IPR007960">
    <property type="entry name" value="TAS2R"/>
</dbReference>
<accession>A0A1U7RYX8</accession>
<feature type="transmembrane region" description="Helical" evidence="13">
    <location>
        <begin position="294"/>
        <end position="317"/>
    </location>
</feature>
<dbReference type="Proteomes" id="UP000189705">
    <property type="component" value="Unplaced"/>
</dbReference>
<keyword evidence="7 12" id="KW-0297">G-protein coupled receptor</keyword>
<comment type="similarity">
    <text evidence="2 11">Belongs to the G-protein coupled receptor T2R family.</text>
</comment>
<evidence type="ECO:0000256" key="5">
    <source>
        <dbReference type="ARBA" id="ARBA00022692"/>
    </source>
</evidence>
<keyword evidence="10 12" id="KW-0807">Transducer</keyword>
<dbReference type="InParanoid" id="A0A1U7RYX8"/>
<dbReference type="GO" id="GO:0033038">
    <property type="term" value="F:bitter taste receptor activity"/>
    <property type="evidence" value="ECO:0007669"/>
    <property type="project" value="InterPro"/>
</dbReference>
<dbReference type="FunFam" id="1.20.1070.10:FF:000055">
    <property type="entry name" value="Taste receptor type 2"/>
    <property type="match status" value="1"/>
</dbReference>
<name>A0A1U7RYX8_ALLSI</name>
<evidence type="ECO:0000313" key="15">
    <source>
        <dbReference type="RefSeq" id="XP_006028289.1"/>
    </source>
</evidence>
<keyword evidence="4 12" id="KW-0716">Sensory transduction</keyword>
<dbReference type="STRING" id="38654.A0A1U7RYX8"/>
<dbReference type="Gene3D" id="1.20.1070.10">
    <property type="entry name" value="Rhodopsin 7-helix transmembrane proteins"/>
    <property type="match status" value="1"/>
</dbReference>
<dbReference type="PANTHER" id="PTHR11394:SF47">
    <property type="entry name" value="TASTE RECEPTOR TYPE 2 MEMBER 40"/>
    <property type="match status" value="1"/>
</dbReference>
<keyword evidence="5 12" id="KW-0812">Transmembrane</keyword>
<evidence type="ECO:0000256" key="2">
    <source>
        <dbReference type="ARBA" id="ARBA00007376"/>
    </source>
</evidence>
<evidence type="ECO:0000256" key="13">
    <source>
        <dbReference type="SAM" id="Phobius"/>
    </source>
</evidence>
<dbReference type="AlphaFoldDB" id="A0A1U7RYX8"/>
<gene>
    <name evidence="15" type="primary">LOC102369837</name>
</gene>
<dbReference type="RefSeq" id="XP_006028289.1">
    <property type="nucleotide sequence ID" value="XM_006028227.1"/>
</dbReference>
<evidence type="ECO:0000256" key="8">
    <source>
        <dbReference type="ARBA" id="ARBA00023136"/>
    </source>
</evidence>
<evidence type="ECO:0000256" key="1">
    <source>
        <dbReference type="ARBA" id="ARBA00004141"/>
    </source>
</evidence>
<feature type="transmembrane region" description="Helical" evidence="13">
    <location>
        <begin position="111"/>
        <end position="138"/>
    </location>
</feature>
<dbReference type="eggNOG" id="ENOG502SY8P">
    <property type="taxonomic scope" value="Eukaryota"/>
</dbReference>
<reference evidence="15" key="1">
    <citation type="submission" date="2025-08" db="UniProtKB">
        <authorList>
            <consortium name="RefSeq"/>
        </authorList>
    </citation>
    <scope>IDENTIFICATION</scope>
</reference>
<dbReference type="PANTHER" id="PTHR11394">
    <property type="entry name" value="TASTE RECEPTOR TYPE 2"/>
    <property type="match status" value="1"/>
</dbReference>
<dbReference type="KEGG" id="asn:102369837"/>
<evidence type="ECO:0000256" key="12">
    <source>
        <dbReference type="RuleBase" id="RU004424"/>
    </source>
</evidence>
<feature type="transmembrane region" description="Helical" evidence="13">
    <location>
        <begin position="158"/>
        <end position="182"/>
    </location>
</feature>
<sequence length="342" mass="38526">MQYRPKGSASTNPIPAEQRYAPTCFSRRDFVTSSDMEGNRGNISKGNILESDMSVLITVLFETFLGISLNAFIIAVNCIDWVSRICLLFAEHVELVTSTFNPSFYNSKSRYFMFAGLAWFLSTSNLFFAACLSVYYCVKIANFSCRLFITLKQKISQLMPWLLLVSVMISLLSSLPTFVAIYNVSDNSCNSSCSQNHTGDNVTQHRILLHMIIVFSFGFSIGFTILCISAVLLLFSLWRHIRHMQGSSAGVGKPSMEAHVKAVKMVLWFLFINLIHFLSWLSCITLIFTTNIFVQHFLIQVTIFCPSIHALILILSIPKLKQALARILRYVKCKGCAKEGIP</sequence>